<protein>
    <submittedName>
        <fullName evidence="1">Uncharacterized protein</fullName>
    </submittedName>
</protein>
<gene>
    <name evidence="1" type="ORF">E2C01_038796</name>
</gene>
<sequence length="87" mass="9700">MFENTDQVTSRCLLQQVRRNIISECGSSVVPSGQAGRAEVAECIAYYFSRALGIQGSEHKEPYDPQASLLHQWLMVTDLAKPDLTRS</sequence>
<evidence type="ECO:0000313" key="2">
    <source>
        <dbReference type="Proteomes" id="UP000324222"/>
    </source>
</evidence>
<reference evidence="1 2" key="1">
    <citation type="submission" date="2019-05" db="EMBL/GenBank/DDBJ databases">
        <title>Another draft genome of Portunus trituberculatus and its Hox gene families provides insights of decapod evolution.</title>
        <authorList>
            <person name="Jeong J.-H."/>
            <person name="Song I."/>
            <person name="Kim S."/>
            <person name="Choi T."/>
            <person name="Kim D."/>
            <person name="Ryu S."/>
            <person name="Kim W."/>
        </authorList>
    </citation>
    <scope>NUCLEOTIDE SEQUENCE [LARGE SCALE GENOMIC DNA]</scope>
    <source>
        <tissue evidence="1">Muscle</tissue>
    </source>
</reference>
<name>A0A5B7FD43_PORTR</name>
<accession>A0A5B7FD43</accession>
<proteinExistence type="predicted"/>
<dbReference type="AlphaFoldDB" id="A0A5B7FD43"/>
<organism evidence="1 2">
    <name type="scientific">Portunus trituberculatus</name>
    <name type="common">Swimming crab</name>
    <name type="synonym">Neptunus trituberculatus</name>
    <dbReference type="NCBI Taxonomy" id="210409"/>
    <lineage>
        <taxon>Eukaryota</taxon>
        <taxon>Metazoa</taxon>
        <taxon>Ecdysozoa</taxon>
        <taxon>Arthropoda</taxon>
        <taxon>Crustacea</taxon>
        <taxon>Multicrustacea</taxon>
        <taxon>Malacostraca</taxon>
        <taxon>Eumalacostraca</taxon>
        <taxon>Eucarida</taxon>
        <taxon>Decapoda</taxon>
        <taxon>Pleocyemata</taxon>
        <taxon>Brachyura</taxon>
        <taxon>Eubrachyura</taxon>
        <taxon>Portunoidea</taxon>
        <taxon>Portunidae</taxon>
        <taxon>Portuninae</taxon>
        <taxon>Portunus</taxon>
    </lineage>
</organism>
<dbReference type="Proteomes" id="UP000324222">
    <property type="component" value="Unassembled WGS sequence"/>
</dbReference>
<comment type="caution">
    <text evidence="1">The sequence shown here is derived from an EMBL/GenBank/DDBJ whole genome shotgun (WGS) entry which is preliminary data.</text>
</comment>
<evidence type="ECO:0000313" key="1">
    <source>
        <dbReference type="EMBL" id="MPC45111.1"/>
    </source>
</evidence>
<keyword evidence="2" id="KW-1185">Reference proteome</keyword>
<dbReference type="EMBL" id="VSRR010006576">
    <property type="protein sequence ID" value="MPC45111.1"/>
    <property type="molecule type" value="Genomic_DNA"/>
</dbReference>